<reference evidence="4 5" key="1">
    <citation type="submission" date="2024-04" db="EMBL/GenBank/DDBJ databases">
        <title>Phyllosticta paracitricarpa is synonymous to the EU quarantine fungus P. citricarpa based on phylogenomic analyses.</title>
        <authorList>
            <consortium name="Lawrence Berkeley National Laboratory"/>
            <person name="Van Ingen-Buijs V.A."/>
            <person name="Van Westerhoven A.C."/>
            <person name="Haridas S."/>
            <person name="Skiadas P."/>
            <person name="Martin F."/>
            <person name="Groenewald J.Z."/>
            <person name="Crous P.W."/>
            <person name="Seidl M.F."/>
        </authorList>
    </citation>
    <scope>NUCLEOTIDE SEQUENCE [LARGE SCALE GENOMIC DNA]</scope>
    <source>
        <strain evidence="4 5">CBS 123371</strain>
    </source>
</reference>
<dbReference type="PRINTS" id="PR00081">
    <property type="entry name" value="GDHRDH"/>
</dbReference>
<dbReference type="Proteomes" id="UP001363622">
    <property type="component" value="Unassembled WGS sequence"/>
</dbReference>
<dbReference type="Gene3D" id="3.40.50.720">
    <property type="entry name" value="NAD(P)-binding Rossmann-like Domain"/>
    <property type="match status" value="1"/>
</dbReference>
<dbReference type="PANTHER" id="PTHR43618">
    <property type="entry name" value="7-ALPHA-HYDROXYSTEROID DEHYDROGENASE"/>
    <property type="match status" value="1"/>
</dbReference>
<organism evidence="4 5">
    <name type="scientific">Phyllosticta citriasiana</name>
    <dbReference type="NCBI Taxonomy" id="595635"/>
    <lineage>
        <taxon>Eukaryota</taxon>
        <taxon>Fungi</taxon>
        <taxon>Dikarya</taxon>
        <taxon>Ascomycota</taxon>
        <taxon>Pezizomycotina</taxon>
        <taxon>Dothideomycetes</taxon>
        <taxon>Dothideomycetes incertae sedis</taxon>
        <taxon>Botryosphaeriales</taxon>
        <taxon>Phyllostictaceae</taxon>
        <taxon>Phyllosticta</taxon>
    </lineage>
</organism>
<accession>A0ABR1KX59</accession>
<dbReference type="EMBL" id="JBBPHU010000002">
    <property type="protein sequence ID" value="KAK7522220.1"/>
    <property type="molecule type" value="Genomic_DNA"/>
</dbReference>
<dbReference type="InterPro" id="IPR002347">
    <property type="entry name" value="SDR_fam"/>
</dbReference>
<name>A0ABR1KX59_9PEZI</name>
<evidence type="ECO:0000256" key="3">
    <source>
        <dbReference type="ARBA" id="ARBA00023002"/>
    </source>
</evidence>
<evidence type="ECO:0000256" key="1">
    <source>
        <dbReference type="ARBA" id="ARBA00006484"/>
    </source>
</evidence>
<evidence type="ECO:0000313" key="5">
    <source>
        <dbReference type="Proteomes" id="UP001363622"/>
    </source>
</evidence>
<evidence type="ECO:0000256" key="2">
    <source>
        <dbReference type="ARBA" id="ARBA00022857"/>
    </source>
</evidence>
<protein>
    <submittedName>
        <fullName evidence="4">Short chain dehydrogenase/reductase</fullName>
    </submittedName>
</protein>
<sequence length="255" mass="26917">MPYELNGRNVLITGGSRGLGATIATTFAAQGANIAINYQSNSDAATFVTNQIRERHPRVKAVALQADVGSMAECEALVERARSELGGLDVVVANAGYTKFSQFGDLNALSEDDWDKCWAVNVKGKVALLRAALPTFNANAEGGVFLITGSVAAVQQSGSSMAYSVTKAAQLHLMKCLAATQGDKVRVNAVLPGLLLTEWGEKYPPETIEAMKEKAALKSVTDLQDCADAYVMLVKNTSITGAKIQVDAGLFVNSA</sequence>
<comment type="similarity">
    <text evidence="1">Belongs to the short-chain dehydrogenases/reductases (SDR) family.</text>
</comment>
<keyword evidence="2" id="KW-0521">NADP</keyword>
<proteinExistence type="inferred from homology"/>
<evidence type="ECO:0000313" key="4">
    <source>
        <dbReference type="EMBL" id="KAK7522220.1"/>
    </source>
</evidence>
<dbReference type="InterPro" id="IPR036291">
    <property type="entry name" value="NAD(P)-bd_dom_sf"/>
</dbReference>
<keyword evidence="5" id="KW-1185">Reference proteome</keyword>
<dbReference type="PANTHER" id="PTHR43618:SF2">
    <property type="entry name" value="CHAIN DEHYDROGENASE, PUTATIVE (AFU_ORTHOLOGUE AFUA_6G06930)-RELATED"/>
    <property type="match status" value="1"/>
</dbReference>
<keyword evidence="3" id="KW-0560">Oxidoreductase</keyword>
<gene>
    <name evidence="4" type="ORF">IWZ03DRAFT_412373</name>
</gene>
<comment type="caution">
    <text evidence="4">The sequence shown here is derived from an EMBL/GenBank/DDBJ whole genome shotgun (WGS) entry which is preliminary data.</text>
</comment>
<dbReference type="SUPFAM" id="SSF51735">
    <property type="entry name" value="NAD(P)-binding Rossmann-fold domains"/>
    <property type="match status" value="1"/>
</dbReference>
<dbReference type="CDD" id="cd05233">
    <property type="entry name" value="SDR_c"/>
    <property type="match status" value="1"/>
</dbReference>
<dbReference type="InterPro" id="IPR052178">
    <property type="entry name" value="Sec_Metab_Biosynth_SDR"/>
</dbReference>
<dbReference type="Pfam" id="PF13561">
    <property type="entry name" value="adh_short_C2"/>
    <property type="match status" value="1"/>
</dbReference>